<gene>
    <name evidence="1" type="ORF">BACCAP_03334</name>
</gene>
<dbReference type="STRING" id="411467.BACCAP_03334"/>
<comment type="caution">
    <text evidence="1">The sequence shown here is derived from an EMBL/GenBank/DDBJ whole genome shotgun (WGS) entry which is preliminary data.</text>
</comment>
<dbReference type="Proteomes" id="UP000003639">
    <property type="component" value="Unassembled WGS sequence"/>
</dbReference>
<evidence type="ECO:0000313" key="1">
    <source>
        <dbReference type="EMBL" id="EDM98532.1"/>
    </source>
</evidence>
<accession>A6NYN3</accession>
<reference evidence="1 2" key="1">
    <citation type="submission" date="2007-04" db="EMBL/GenBank/DDBJ databases">
        <authorList>
            <person name="Fulton L."/>
            <person name="Clifton S."/>
            <person name="Fulton B."/>
            <person name="Xu J."/>
            <person name="Minx P."/>
            <person name="Pepin K.H."/>
            <person name="Johnson M."/>
            <person name="Thiruvilangam P."/>
            <person name="Bhonagiri V."/>
            <person name="Nash W.E."/>
            <person name="Mardis E.R."/>
            <person name="Wilson R.K."/>
        </authorList>
    </citation>
    <scope>NUCLEOTIDE SEQUENCE [LARGE SCALE GENOMIC DNA]</scope>
    <source>
        <strain evidence="1 2">ATCC 29799</strain>
    </source>
</reference>
<evidence type="ECO:0000313" key="2">
    <source>
        <dbReference type="Proteomes" id="UP000003639"/>
    </source>
</evidence>
<keyword evidence="2" id="KW-1185">Reference proteome</keyword>
<reference evidence="1 2" key="2">
    <citation type="submission" date="2007-06" db="EMBL/GenBank/DDBJ databases">
        <title>Draft genome sequence of Pseudoflavonifractor capillosus ATCC 29799.</title>
        <authorList>
            <person name="Sudarsanam P."/>
            <person name="Ley R."/>
            <person name="Guruge J."/>
            <person name="Turnbaugh P.J."/>
            <person name="Mahowald M."/>
            <person name="Liep D."/>
            <person name="Gordon J."/>
        </authorList>
    </citation>
    <scope>NUCLEOTIDE SEQUENCE [LARGE SCALE GENOMIC DNA]</scope>
    <source>
        <strain evidence="1 2">ATCC 29799</strain>
    </source>
</reference>
<sequence>MIKIYSGRSDNDKKETWRAVRYYSPGTFAFTGSAG</sequence>
<dbReference type="EMBL" id="AAXG02000032">
    <property type="protein sequence ID" value="EDM98532.1"/>
    <property type="molecule type" value="Genomic_DNA"/>
</dbReference>
<name>A6NYN3_9FIRM</name>
<proteinExistence type="predicted"/>
<protein>
    <submittedName>
        <fullName evidence="1">Uncharacterized protein</fullName>
    </submittedName>
</protein>
<organism evidence="1 2">
    <name type="scientific">Pseudoflavonifractor capillosus ATCC 29799</name>
    <dbReference type="NCBI Taxonomy" id="411467"/>
    <lineage>
        <taxon>Bacteria</taxon>
        <taxon>Bacillati</taxon>
        <taxon>Bacillota</taxon>
        <taxon>Clostridia</taxon>
        <taxon>Eubacteriales</taxon>
        <taxon>Oscillospiraceae</taxon>
        <taxon>Pseudoflavonifractor</taxon>
    </lineage>
</organism>
<dbReference type="AlphaFoldDB" id="A6NYN3"/>